<dbReference type="OrthoDB" id="9807580at2"/>
<dbReference type="InterPro" id="IPR019845">
    <property type="entry name" value="Squalene/phytoene_synthase_CS"/>
</dbReference>
<sequence length="291" mass="31923">MVFGRLCAAPGLPCAQADLDHVASVVIRSGTSFGKGMKILPTPRRQGMFAVYAFCREVDDIADGDTQVADPAAALAEWHSRVDYLFEGETRNALDRVLVATIVRFGLKAKDFHDVIDGMIMDCGDPIVAPDEKTFDLYCDRVASAVGRLSVCVFGDTSDAARKVAFHLGRALQITNILRDISEDAARGRLYLPSELLERFNVPSSPAEALYAHGLNPLCHVLARRAQDHFRDAQIAMHGCAKNAMRPARMMAASYLPILAALIKRGWKNPENPPKISKSWRAARALIAYVK</sequence>
<proteinExistence type="predicted"/>
<dbReference type="EC" id="2.5.1.21" evidence="2"/>
<protein>
    <submittedName>
        <fullName evidence="2">Squalene synthase HpnD</fullName>
        <ecNumber evidence="2">2.5.1.21</ecNumber>
    </submittedName>
</protein>
<dbReference type="EMBL" id="CP032485">
    <property type="protein sequence ID" value="QDH25591.1"/>
    <property type="molecule type" value="Genomic_DNA"/>
</dbReference>
<name>A0A4Y6VAJ8_9PROT</name>
<dbReference type="GO" id="GO:0004311">
    <property type="term" value="F:geranylgeranyl diphosphate synthase activity"/>
    <property type="evidence" value="ECO:0007669"/>
    <property type="project" value="InterPro"/>
</dbReference>
<dbReference type="Pfam" id="PF00494">
    <property type="entry name" value="SQS_PSY"/>
    <property type="match status" value="1"/>
</dbReference>
<dbReference type="PROSITE" id="PS01044">
    <property type="entry name" value="SQUALEN_PHYTOEN_SYN_1"/>
    <property type="match status" value="1"/>
</dbReference>
<evidence type="ECO:0000313" key="3">
    <source>
        <dbReference type="Proteomes" id="UP000317214"/>
    </source>
</evidence>
<dbReference type="SFLD" id="SFLDG01212">
    <property type="entry name" value="Phytoene_synthase_like"/>
    <property type="match status" value="1"/>
</dbReference>
<dbReference type="Proteomes" id="UP000317214">
    <property type="component" value="Chromosome"/>
</dbReference>
<reference evidence="2 3" key="1">
    <citation type="submission" date="2018-09" db="EMBL/GenBank/DDBJ databases">
        <title>The complete genome sequence of Neokomagataea tanensis NBRC 106556(T).</title>
        <authorList>
            <person name="Chua K.-O."/>
            <person name="See-Too W.-S."/>
            <person name="Hong K.-W."/>
            <person name="Yin W.-F."/>
            <person name="Chan K.-G."/>
        </authorList>
    </citation>
    <scope>NUCLEOTIDE SEQUENCE [LARGE SCALE GENOMIC DNA]</scope>
    <source>
        <strain evidence="3">AH13 \ NBRC 106556</strain>
    </source>
</reference>
<gene>
    <name evidence="2" type="primary">hpnD</name>
    <name evidence="2" type="ORF">D5366_10590</name>
</gene>
<dbReference type="KEGG" id="ntn:D5366_10590"/>
<dbReference type="SFLD" id="SFLDS00005">
    <property type="entry name" value="Isoprenoid_Synthase_Type_I"/>
    <property type="match status" value="1"/>
</dbReference>
<dbReference type="InterPro" id="IPR002060">
    <property type="entry name" value="Squ/phyt_synthse"/>
</dbReference>
<dbReference type="PROSITE" id="PS01045">
    <property type="entry name" value="SQUALEN_PHYTOEN_SYN_2"/>
    <property type="match status" value="1"/>
</dbReference>
<dbReference type="InterPro" id="IPR044843">
    <property type="entry name" value="Trans_IPPS_bact-type"/>
</dbReference>
<accession>A0A4Y6VAJ8</accession>
<dbReference type="SFLD" id="SFLDG01018">
    <property type="entry name" value="Squalene/Phytoene_Synthase_Lik"/>
    <property type="match status" value="1"/>
</dbReference>
<evidence type="ECO:0000256" key="1">
    <source>
        <dbReference type="ARBA" id="ARBA00022679"/>
    </source>
</evidence>
<dbReference type="GO" id="GO:0016117">
    <property type="term" value="P:carotenoid biosynthetic process"/>
    <property type="evidence" value="ECO:0007669"/>
    <property type="project" value="InterPro"/>
</dbReference>
<dbReference type="AlphaFoldDB" id="A0A4Y6VAJ8"/>
<dbReference type="PANTHER" id="PTHR31480">
    <property type="entry name" value="BIFUNCTIONAL LYCOPENE CYCLASE/PHYTOENE SYNTHASE"/>
    <property type="match status" value="1"/>
</dbReference>
<organism evidence="2 3">
    <name type="scientific">Neokomagataea tanensis</name>
    <dbReference type="NCBI Taxonomy" id="661191"/>
    <lineage>
        <taxon>Bacteria</taxon>
        <taxon>Pseudomonadati</taxon>
        <taxon>Pseudomonadota</taxon>
        <taxon>Alphaproteobacteria</taxon>
        <taxon>Acetobacterales</taxon>
        <taxon>Acetobacteraceae</taxon>
        <taxon>Neokomagataea</taxon>
    </lineage>
</organism>
<dbReference type="RefSeq" id="WP_141493597.1">
    <property type="nucleotide sequence ID" value="NZ_CP032485.1"/>
</dbReference>
<keyword evidence="3" id="KW-1185">Reference proteome</keyword>
<dbReference type="GO" id="GO:0051996">
    <property type="term" value="F:squalene synthase [NAD(P)H] activity"/>
    <property type="evidence" value="ECO:0007669"/>
    <property type="project" value="UniProtKB-EC"/>
</dbReference>
<keyword evidence="1 2" id="KW-0808">Transferase</keyword>
<evidence type="ECO:0000313" key="2">
    <source>
        <dbReference type="EMBL" id="QDH25591.1"/>
    </source>
</evidence>
<dbReference type="NCBIfam" id="TIGR03465">
    <property type="entry name" value="HpnD"/>
    <property type="match status" value="1"/>
</dbReference>
<dbReference type="InterPro" id="IPR008949">
    <property type="entry name" value="Isoprenoid_synthase_dom_sf"/>
</dbReference>
<dbReference type="CDD" id="cd00683">
    <property type="entry name" value="Trans_IPPS_HH"/>
    <property type="match status" value="1"/>
</dbReference>
<dbReference type="Gene3D" id="1.10.600.10">
    <property type="entry name" value="Farnesyl Diphosphate Synthase"/>
    <property type="match status" value="1"/>
</dbReference>
<dbReference type="InterPro" id="IPR033904">
    <property type="entry name" value="Trans_IPPS_HH"/>
</dbReference>
<dbReference type="InterPro" id="IPR017828">
    <property type="entry name" value="SQ_synth_HpnD-like"/>
</dbReference>
<dbReference type="SUPFAM" id="SSF48576">
    <property type="entry name" value="Terpenoid synthases"/>
    <property type="match status" value="1"/>
</dbReference>